<dbReference type="InterPro" id="IPR006674">
    <property type="entry name" value="HD_domain"/>
</dbReference>
<keyword evidence="3" id="KW-0378">Hydrolase</keyword>
<sequence>MKHTKQKNKETNISIFFENMKTNRKVKLSIAIIFFILAFILTFISSIPQRYDLEVGQVASEDIIAPRKIVNTSLTNSLKDQAVSQTPNVYDYIPGTKESVEANLNKLFKEITNIKEKDLTDENIKIYNSKSGIDLTKETYQALIKQDMASVKSIQKDILSLLDNLYKDEVISDSMNTYYKKINKHYTASSFNHEVSEALKEVVKNSLKANMVLNEDATNQAKLNAKNAVEDITYEPGEVIIKKGDIITQNQINVLKEGSLIRSGIFDDYNSIIGIAAMLLFLMLVYILYLRTFHKDIFYNNKMLALISCQFLLMIVLAQLASLFNIYLIPVSIMSMTLCILLSPRIAINTNVFMVLFLSVALDINTEAIVFLLLSGFVGILYMQRVQERSKIYKAAIIVSAANMIIVLIYSILRNTLGMSMVYNIMYAGINGILSGVVSMGMMLFGEYIFNILTPFKLLELSSPTNELMRKLITGAPGTYHHCLLVGNLAQEACSEIGANGLLARVGAYYHDIGKCEKPLFFSENQQHGNNPHDHLDPNVSVRIIKNHVSDGVYLANKYRLPREIIDFIKTHHGDALIQFFYYKEKSRGVEPDIKTYSYDGPKPTTIETSVVLLADGVEAAVKSLDTGNKEAIRAMIDKIVSSKIAAHQLDNSPLKMKDIDVIKKTFFRVLTGVYHERVQYPEQEKSINTTK</sequence>
<dbReference type="InterPro" id="IPR003607">
    <property type="entry name" value="HD/PDEase_dom"/>
</dbReference>
<feature type="transmembrane region" description="Helical" evidence="1">
    <location>
        <begin position="395"/>
        <end position="413"/>
    </location>
</feature>
<dbReference type="CDD" id="cd00077">
    <property type="entry name" value="HDc"/>
    <property type="match status" value="1"/>
</dbReference>
<dbReference type="Pfam" id="PF07698">
    <property type="entry name" value="7TM-7TMR_HD"/>
    <property type="match status" value="1"/>
</dbReference>
<organism evidence="3 4">
    <name type="scientific">Anaerofustis stercorihominis DSM 17244</name>
    <dbReference type="NCBI Taxonomy" id="445971"/>
    <lineage>
        <taxon>Bacteria</taxon>
        <taxon>Bacillati</taxon>
        <taxon>Bacillota</taxon>
        <taxon>Clostridia</taxon>
        <taxon>Eubacteriales</taxon>
        <taxon>Eubacteriaceae</taxon>
        <taxon>Anaerofustis</taxon>
    </lineage>
</organism>
<dbReference type="Gene3D" id="1.10.3210.10">
    <property type="entry name" value="Hypothetical protein af1432"/>
    <property type="match status" value="1"/>
</dbReference>
<dbReference type="Proteomes" id="UP000005178">
    <property type="component" value="Unassembled WGS sequence"/>
</dbReference>
<feature type="domain" description="HD/PDEase" evidence="2">
    <location>
        <begin position="475"/>
        <end position="630"/>
    </location>
</feature>
<dbReference type="SMART" id="SM00471">
    <property type="entry name" value="HDc"/>
    <property type="match status" value="1"/>
</dbReference>
<comment type="caution">
    <text evidence="3">The sequence shown here is derived from an EMBL/GenBank/DDBJ whole genome shotgun (WGS) entry which is preliminary data.</text>
</comment>
<evidence type="ECO:0000259" key="2">
    <source>
        <dbReference type="SMART" id="SM00471"/>
    </source>
</evidence>
<dbReference type="InterPro" id="IPR011621">
    <property type="entry name" value="Metal-dep_PHydrolase_7TM_intra"/>
</dbReference>
<dbReference type="Pfam" id="PF07697">
    <property type="entry name" value="7TMR-HDED"/>
    <property type="match status" value="1"/>
</dbReference>
<evidence type="ECO:0000313" key="3">
    <source>
        <dbReference type="EMBL" id="EDS73652.1"/>
    </source>
</evidence>
<accession>B1C5M0</accession>
<feature type="transmembrane region" description="Helical" evidence="1">
    <location>
        <begin position="28"/>
        <end position="47"/>
    </location>
</feature>
<dbReference type="EMBL" id="ABIL02000001">
    <property type="protein sequence ID" value="EDS73652.1"/>
    <property type="molecule type" value="Genomic_DNA"/>
</dbReference>
<feature type="transmembrane region" description="Helical" evidence="1">
    <location>
        <begin position="425"/>
        <end position="450"/>
    </location>
</feature>
<dbReference type="RefSeq" id="WP_007048798.1">
    <property type="nucleotide sequence ID" value="NZ_DS560015.1"/>
</dbReference>
<feature type="transmembrane region" description="Helical" evidence="1">
    <location>
        <begin position="311"/>
        <end position="333"/>
    </location>
</feature>
<dbReference type="GeneID" id="97999300"/>
<reference evidence="3" key="2">
    <citation type="submission" date="2013-08" db="EMBL/GenBank/DDBJ databases">
        <title>Draft genome sequence of Anaerofustis stercorihominis (DSM 17244).</title>
        <authorList>
            <person name="Sudarsanam P."/>
            <person name="Ley R."/>
            <person name="Guruge J."/>
            <person name="Turnbaugh P.J."/>
            <person name="Mahowald M."/>
            <person name="Liep D."/>
            <person name="Gordon J."/>
        </authorList>
    </citation>
    <scope>NUCLEOTIDE SEQUENCE</scope>
    <source>
        <strain evidence="3">DSM 17244</strain>
    </source>
</reference>
<feature type="transmembrane region" description="Helical" evidence="1">
    <location>
        <begin position="269"/>
        <end position="290"/>
    </location>
</feature>
<keyword evidence="1" id="KW-0812">Transmembrane</keyword>
<feature type="transmembrane region" description="Helical" evidence="1">
    <location>
        <begin position="353"/>
        <end position="383"/>
    </location>
</feature>
<dbReference type="SUPFAM" id="SSF109604">
    <property type="entry name" value="HD-domain/PDEase-like"/>
    <property type="match status" value="1"/>
</dbReference>
<dbReference type="NCBIfam" id="TIGR00277">
    <property type="entry name" value="HDIG"/>
    <property type="match status" value="1"/>
</dbReference>
<proteinExistence type="predicted"/>
<keyword evidence="3" id="KW-0675">Receptor</keyword>
<keyword evidence="1" id="KW-1133">Transmembrane helix</keyword>
<dbReference type="InterPro" id="IPR052722">
    <property type="entry name" value="PgpH_phosphodiesterase"/>
</dbReference>
<keyword evidence="1" id="KW-0472">Membrane</keyword>
<dbReference type="STRING" id="445971.ANASTE_00008"/>
<dbReference type="OrthoDB" id="9806952at2"/>
<dbReference type="InterPro" id="IPR011624">
    <property type="entry name" value="Metal-dep_PHydrolase_7TM_extra"/>
</dbReference>
<gene>
    <name evidence="3" type="ORF">ANASTE_00008</name>
</gene>
<dbReference type="InterPro" id="IPR006675">
    <property type="entry name" value="HDIG_dom"/>
</dbReference>
<evidence type="ECO:0000256" key="1">
    <source>
        <dbReference type="SAM" id="Phobius"/>
    </source>
</evidence>
<dbReference type="HOGENOM" id="CLU_015767_1_2_9"/>
<name>B1C5M0_9FIRM</name>
<protein>
    <submittedName>
        <fullName evidence="3">7TM receptor with intracellular HD hydrolase</fullName>
    </submittedName>
</protein>
<keyword evidence="4" id="KW-1185">Reference proteome</keyword>
<evidence type="ECO:0000313" key="4">
    <source>
        <dbReference type="Proteomes" id="UP000005178"/>
    </source>
</evidence>
<dbReference type="GO" id="GO:0016787">
    <property type="term" value="F:hydrolase activity"/>
    <property type="evidence" value="ECO:0007669"/>
    <property type="project" value="UniProtKB-KW"/>
</dbReference>
<dbReference type="AlphaFoldDB" id="B1C5M0"/>
<dbReference type="PANTHER" id="PTHR36442:SF1">
    <property type="entry name" value="CYCLIC-DI-AMP PHOSPHODIESTERASE PGPH"/>
    <property type="match status" value="1"/>
</dbReference>
<dbReference type="PANTHER" id="PTHR36442">
    <property type="entry name" value="CYCLIC-DI-AMP PHOSPHODIESTERASE PGPH"/>
    <property type="match status" value="1"/>
</dbReference>
<dbReference type="Pfam" id="PF01966">
    <property type="entry name" value="HD"/>
    <property type="match status" value="1"/>
</dbReference>
<reference evidence="3" key="1">
    <citation type="submission" date="2008-01" db="EMBL/GenBank/DDBJ databases">
        <authorList>
            <person name="Fulton L."/>
            <person name="Clifton S."/>
            <person name="Fulton B."/>
            <person name="Xu J."/>
            <person name="Minx P."/>
            <person name="Pepin K.H."/>
            <person name="Johnson M."/>
            <person name="Thiruvilangam P."/>
            <person name="Bhonagiri V."/>
            <person name="Nash W.E."/>
            <person name="Mardis E.R."/>
            <person name="Wilson R.K."/>
        </authorList>
    </citation>
    <scope>NUCLEOTIDE SEQUENCE [LARGE SCALE GENOMIC DNA]</scope>
    <source>
        <strain evidence="3">DSM 17244</strain>
    </source>
</reference>
<dbReference type="eggNOG" id="COG1480">
    <property type="taxonomic scope" value="Bacteria"/>
</dbReference>